<comment type="caution">
    <text evidence="2">The sequence shown here is derived from an EMBL/GenBank/DDBJ whole genome shotgun (WGS) entry which is preliminary data.</text>
</comment>
<proteinExistence type="predicted"/>
<evidence type="ECO:0000313" key="3">
    <source>
        <dbReference type="Proteomes" id="UP000236546"/>
    </source>
</evidence>
<reference evidence="2 3" key="1">
    <citation type="submission" date="2017-02" db="EMBL/GenBank/DDBJ databases">
        <title>Genomes of Trichoderma spp. with biocontrol activity.</title>
        <authorList>
            <person name="Gardiner D."/>
            <person name="Kazan K."/>
            <person name="Vos C."/>
            <person name="Harvey P."/>
        </authorList>
    </citation>
    <scope>NUCLEOTIDE SEQUENCE [LARGE SCALE GENOMIC DNA]</scope>
    <source>
        <strain evidence="2 3">A5MH</strain>
    </source>
</reference>
<evidence type="ECO:0000313" key="2">
    <source>
        <dbReference type="EMBL" id="PNP43184.1"/>
    </source>
</evidence>
<dbReference type="EMBL" id="MTYH01000049">
    <property type="protein sequence ID" value="PNP43184.1"/>
    <property type="molecule type" value="Genomic_DNA"/>
</dbReference>
<dbReference type="Gene3D" id="3.40.50.1820">
    <property type="entry name" value="alpha/beta hydrolase"/>
    <property type="match status" value="1"/>
</dbReference>
<dbReference type="OrthoDB" id="408373at2759"/>
<dbReference type="Pfam" id="PF12697">
    <property type="entry name" value="Abhydrolase_6"/>
    <property type="match status" value="1"/>
</dbReference>
<dbReference type="InterPro" id="IPR050266">
    <property type="entry name" value="AB_hydrolase_sf"/>
</dbReference>
<sequence length="324" mass="36200">MPFTRSHSLNSDGYASQTAWRDIQKFLPQSLHFTAEHCPVEEWWEHKGYRLHLDRWRNATAKIRLILHHGVGTNGRQMSMILGVPLHKAGFELVAIDMPGYGCTEAPAGQVWSYDDWVQLSSDFIDHELEADPRPIALYGLSAGGMLTYHSAALNQKVKGIIGMTFLDQRIQQVADTTARNLFMSRIGLPFTRAANATCFARAKIPMALASKMSTLVNNEDALRIFLSDSTSAGSAASMRFLATYSQYEPAIEPEAFDLCPVLLTQPLLDRWTPLELSKLFLSSITKVPVQTVELENAGHYPLEEPGLQQMADAIIEFLNKLSF</sequence>
<dbReference type="GO" id="GO:0016020">
    <property type="term" value="C:membrane"/>
    <property type="evidence" value="ECO:0007669"/>
    <property type="project" value="TreeGrafter"/>
</dbReference>
<dbReference type="InterPro" id="IPR000073">
    <property type="entry name" value="AB_hydrolase_1"/>
</dbReference>
<gene>
    <name evidence="2" type="ORF">TGAMA5MH_05119</name>
</gene>
<dbReference type="InterPro" id="IPR029058">
    <property type="entry name" value="AB_hydrolase_fold"/>
</dbReference>
<accession>A0A2K0TCC6</accession>
<dbReference type="PANTHER" id="PTHR43798">
    <property type="entry name" value="MONOACYLGLYCEROL LIPASE"/>
    <property type="match status" value="1"/>
</dbReference>
<dbReference type="PANTHER" id="PTHR43798:SF33">
    <property type="entry name" value="HYDROLASE, PUTATIVE (AFU_ORTHOLOGUE AFUA_2G14860)-RELATED"/>
    <property type="match status" value="1"/>
</dbReference>
<dbReference type="SUPFAM" id="SSF53474">
    <property type="entry name" value="alpha/beta-Hydrolases"/>
    <property type="match status" value="1"/>
</dbReference>
<feature type="domain" description="AB hydrolase-1" evidence="1">
    <location>
        <begin position="65"/>
        <end position="306"/>
    </location>
</feature>
<evidence type="ECO:0000259" key="1">
    <source>
        <dbReference type="Pfam" id="PF12697"/>
    </source>
</evidence>
<protein>
    <recommendedName>
        <fullName evidence="1">AB hydrolase-1 domain-containing protein</fullName>
    </recommendedName>
</protein>
<dbReference type="AlphaFoldDB" id="A0A2K0TCC6"/>
<organism evidence="2 3">
    <name type="scientific">Trichoderma gamsii</name>
    <dbReference type="NCBI Taxonomy" id="398673"/>
    <lineage>
        <taxon>Eukaryota</taxon>
        <taxon>Fungi</taxon>
        <taxon>Dikarya</taxon>
        <taxon>Ascomycota</taxon>
        <taxon>Pezizomycotina</taxon>
        <taxon>Sordariomycetes</taxon>
        <taxon>Hypocreomycetidae</taxon>
        <taxon>Hypocreales</taxon>
        <taxon>Hypocreaceae</taxon>
        <taxon>Trichoderma</taxon>
    </lineage>
</organism>
<dbReference type="Proteomes" id="UP000236546">
    <property type="component" value="Unassembled WGS sequence"/>
</dbReference>
<name>A0A2K0TCC6_9HYPO</name>